<dbReference type="InterPro" id="IPR018759">
    <property type="entry name" value="BBP2_2"/>
</dbReference>
<keyword evidence="2" id="KW-1185">Reference proteome</keyword>
<evidence type="ECO:0000313" key="1">
    <source>
        <dbReference type="EMBL" id="PYD57941.1"/>
    </source>
</evidence>
<comment type="caution">
    <text evidence="1">The sequence shown here is derived from an EMBL/GenBank/DDBJ whole genome shotgun (WGS) entry which is preliminary data.</text>
</comment>
<sequence length="458" mass="49683">MKVVRLRGRGGVRRGLRYGSVGSMVALGVGLHAQAAHAQLIQQLFPSDVPGYSTDLTGSVVTHQMMGQQSDGIGMGSWLLRPSASENVGYNTNTLGIPGSGSPAVQTSANVSASSRWRRHALGASVGMDDHRYPTQSIASYTNWHGSIGGSLNLGRDTLSAAFSHYQYHLSATNLGVYGVVYPVPYQVNDGRLSYTKVFGRFSLIPAFDYQDFSFGTAPGPISIDYDSISHKVETGSLTSRYEFSRGDALVAVLRGSAAQFDQAVQASTNNYADGAGFVGVDFRRGQVWQYRLLVGGETRSFKNGYSPSVSTPTFEANVAWMPRRIDTVTLTAARHISDPETPFARNQVITDVRLQWDHELRHNVFVRAYGEFGESSSQSGQQTEGSTVASLEGSRLQKQIHFGGTVFWNIDRHVRASLTYNYVNNATSGGNVNYLNIPGRLSTFTSNTVLLGFSISG</sequence>
<dbReference type="Proteomes" id="UP000248257">
    <property type="component" value="Unassembled WGS sequence"/>
</dbReference>
<dbReference type="AlphaFoldDB" id="A0A318PK91"/>
<gene>
    <name evidence="1" type="ORF">CFR75_04210</name>
</gene>
<dbReference type="RefSeq" id="WP_082770703.1">
    <property type="nucleotide sequence ID" value="NZ_CBCRXN010000016.1"/>
</dbReference>
<reference evidence="1 2" key="1">
    <citation type="submission" date="2017-07" db="EMBL/GenBank/DDBJ databases">
        <title>A draft genome sequence of Komagataeibacter xylinus LMG 1515.</title>
        <authorList>
            <person name="Skraban J."/>
            <person name="Cleenwerck I."/>
            <person name="Vandamme P."/>
            <person name="Trcek J."/>
        </authorList>
    </citation>
    <scope>NUCLEOTIDE SEQUENCE [LARGE SCALE GENOMIC DNA]</scope>
    <source>
        <strain evidence="1 2">LMG 1515</strain>
    </source>
</reference>
<accession>A0A318PK91</accession>
<organism evidence="1 2">
    <name type="scientific">Komagataeibacter xylinus</name>
    <name type="common">Gluconacetobacter xylinus</name>
    <dbReference type="NCBI Taxonomy" id="28448"/>
    <lineage>
        <taxon>Bacteria</taxon>
        <taxon>Pseudomonadati</taxon>
        <taxon>Pseudomonadota</taxon>
        <taxon>Alphaproteobacteria</taxon>
        <taxon>Acetobacterales</taxon>
        <taxon>Acetobacteraceae</taxon>
        <taxon>Komagataeibacter</taxon>
    </lineage>
</organism>
<proteinExistence type="predicted"/>
<protein>
    <submittedName>
        <fullName evidence="1">Uncharacterized protein</fullName>
    </submittedName>
</protein>
<dbReference type="STRING" id="1220579.GCA_001571345_00671"/>
<name>A0A318PK91_KOMXY</name>
<evidence type="ECO:0000313" key="2">
    <source>
        <dbReference type="Proteomes" id="UP000248257"/>
    </source>
</evidence>
<dbReference type="EMBL" id="NKUC01000005">
    <property type="protein sequence ID" value="PYD57941.1"/>
    <property type="molecule type" value="Genomic_DNA"/>
</dbReference>
<dbReference type="OrthoDB" id="7398962at2"/>
<dbReference type="Pfam" id="PF10082">
    <property type="entry name" value="BBP2_2"/>
    <property type="match status" value="1"/>
</dbReference>